<protein>
    <recommendedName>
        <fullName evidence="3">DUF4241 domain-containing protein</fullName>
    </recommendedName>
</protein>
<name>A0A7K0DQ62_9NOCA</name>
<dbReference type="Pfam" id="PF14025">
    <property type="entry name" value="DUF4241"/>
    <property type="match status" value="1"/>
</dbReference>
<evidence type="ECO:0008006" key="3">
    <source>
        <dbReference type="Google" id="ProtNLM"/>
    </source>
</evidence>
<sequence>MLIDSLEVSYGEHWGQWRGTTHPAPMSPALTARLHDAGEAYSVLLTTRRRPVLLAEYWGKSWAHQPWRVYVFDDRAFRTHMIDLEAYPGGWLRVLRHSRWEYTDRGRYESGAWDAEVVTTFSAEGTVEVGRRSRGPVGAVPADGAEPDVVEALSRVLNRGDAAGVFTIAEPGFGDWRGFAGLAAVAGHEFAGAAAVHDERPQQWRGPLRADGIEGLFVAGARHDTVSGPGVVELVTAGPLRIPSGQLSAADAGWLENAPRTVAVPPGAYPVAVSLLRFPETGDFPRVAAVKVIIDDRPVAAWQMALRPGEDPELLRERGFYGVGVDSGTAALFDATFGPLSENEFEGFVVEQLDQGRVVVELPISSGGPHFVAMWAGLGDGVYPLWVGRAVDGRVSCVVLDFLLGSGGAGQ</sequence>
<dbReference type="RefSeq" id="WP_153342654.1">
    <property type="nucleotide sequence ID" value="NZ_WEGI01000006.1"/>
</dbReference>
<reference evidence="1 2" key="1">
    <citation type="submission" date="2019-10" db="EMBL/GenBank/DDBJ databases">
        <title>Nocardia macrotermitis sp. nov. and Nocardia aurantia sp. nov., isolated from the gut of fungus growing-termite Macrotermes natalensis.</title>
        <authorList>
            <person name="Benndorf R."/>
            <person name="Schwitalla J."/>
            <person name="Martin K."/>
            <person name="De Beer W."/>
            <person name="Kaster A.-K."/>
            <person name="Vollmers J."/>
            <person name="Poulsen M."/>
            <person name="Beemelmanns C."/>
        </authorList>
    </citation>
    <scope>NUCLEOTIDE SEQUENCE [LARGE SCALE GENOMIC DNA]</scope>
    <source>
        <strain evidence="1 2">RB56</strain>
    </source>
</reference>
<comment type="caution">
    <text evidence="1">The sequence shown here is derived from an EMBL/GenBank/DDBJ whole genome shotgun (WGS) entry which is preliminary data.</text>
</comment>
<organism evidence="1 2">
    <name type="scientific">Nocardia aurantia</name>
    <dbReference type="NCBI Taxonomy" id="2585199"/>
    <lineage>
        <taxon>Bacteria</taxon>
        <taxon>Bacillati</taxon>
        <taxon>Actinomycetota</taxon>
        <taxon>Actinomycetes</taxon>
        <taxon>Mycobacteriales</taxon>
        <taxon>Nocardiaceae</taxon>
        <taxon>Nocardia</taxon>
    </lineage>
</organism>
<gene>
    <name evidence="1" type="ORF">NRB56_30950</name>
</gene>
<dbReference type="EMBL" id="WEGI01000006">
    <property type="protein sequence ID" value="MQY27512.1"/>
    <property type="molecule type" value="Genomic_DNA"/>
</dbReference>
<evidence type="ECO:0000313" key="1">
    <source>
        <dbReference type="EMBL" id="MQY27512.1"/>
    </source>
</evidence>
<dbReference type="OrthoDB" id="9789980at2"/>
<accession>A0A7K0DQ62</accession>
<proteinExistence type="predicted"/>
<keyword evidence="2" id="KW-1185">Reference proteome</keyword>
<dbReference type="InterPro" id="IPR025335">
    <property type="entry name" value="DUF4241"/>
</dbReference>
<evidence type="ECO:0000313" key="2">
    <source>
        <dbReference type="Proteomes" id="UP000431401"/>
    </source>
</evidence>
<dbReference type="Proteomes" id="UP000431401">
    <property type="component" value="Unassembled WGS sequence"/>
</dbReference>
<dbReference type="AlphaFoldDB" id="A0A7K0DQ62"/>